<dbReference type="InterPro" id="IPR003667">
    <property type="entry name" value="NqrDE/RnfAE"/>
</dbReference>
<evidence type="ECO:0000256" key="7">
    <source>
        <dbReference type="ARBA" id="ARBA00022989"/>
    </source>
</evidence>
<dbReference type="PATRIC" id="fig|1579979.3.peg.1321"/>
<dbReference type="Proteomes" id="UP000066624">
    <property type="component" value="Chromosome"/>
</dbReference>
<dbReference type="Pfam" id="PF02508">
    <property type="entry name" value="Rnf-Nqr"/>
    <property type="match status" value="1"/>
</dbReference>
<keyword evidence="8 9" id="KW-0472">Membrane</keyword>
<accession>A0A0K0XVK2</accession>
<organism evidence="10 11">
    <name type="scientific">Wenzhouxiangella marina</name>
    <dbReference type="NCBI Taxonomy" id="1579979"/>
    <lineage>
        <taxon>Bacteria</taxon>
        <taxon>Pseudomonadati</taxon>
        <taxon>Pseudomonadota</taxon>
        <taxon>Gammaproteobacteria</taxon>
        <taxon>Chromatiales</taxon>
        <taxon>Wenzhouxiangellaceae</taxon>
        <taxon>Wenzhouxiangella</taxon>
    </lineage>
</organism>
<feature type="transmembrane region" description="Helical" evidence="9">
    <location>
        <begin position="126"/>
        <end position="147"/>
    </location>
</feature>
<dbReference type="PANTHER" id="PTHR30586">
    <property type="entry name" value="ELECTRON TRANSPORT COMPLEX PROTEIN RNFE"/>
    <property type="match status" value="1"/>
</dbReference>
<comment type="function">
    <text evidence="9">Part of a membrane-bound complex that couples electron transfer with translocation of ions across the membrane.</text>
</comment>
<dbReference type="EMBL" id="CP012154">
    <property type="protein sequence ID" value="AKS41661.1"/>
    <property type="molecule type" value="Genomic_DNA"/>
</dbReference>
<feature type="transmembrane region" description="Helical" evidence="9">
    <location>
        <begin position="96"/>
        <end position="114"/>
    </location>
</feature>
<keyword evidence="5 9" id="KW-1278">Translocase</keyword>
<keyword evidence="3 9" id="KW-0997">Cell inner membrane</keyword>
<feature type="transmembrane region" description="Helical" evidence="9">
    <location>
        <begin position="180"/>
        <end position="201"/>
    </location>
</feature>
<dbReference type="OrthoDB" id="9782945at2"/>
<evidence type="ECO:0000256" key="9">
    <source>
        <dbReference type="HAMAP-Rule" id="MF_00478"/>
    </source>
</evidence>
<evidence type="ECO:0000256" key="5">
    <source>
        <dbReference type="ARBA" id="ARBA00022967"/>
    </source>
</evidence>
<keyword evidence="2 9" id="KW-0813">Transport</keyword>
<dbReference type="GO" id="GO:0005886">
    <property type="term" value="C:plasma membrane"/>
    <property type="evidence" value="ECO:0007669"/>
    <property type="project" value="UniProtKB-SubCell"/>
</dbReference>
<dbReference type="GO" id="GO:0012505">
    <property type="term" value="C:endomembrane system"/>
    <property type="evidence" value="ECO:0007669"/>
    <property type="project" value="UniProtKB-SubCell"/>
</dbReference>
<keyword evidence="6 9" id="KW-0249">Electron transport</keyword>
<keyword evidence="11" id="KW-1185">Reference proteome</keyword>
<evidence type="ECO:0000256" key="4">
    <source>
        <dbReference type="ARBA" id="ARBA00022692"/>
    </source>
</evidence>
<dbReference type="NCBIfam" id="TIGR01948">
    <property type="entry name" value="rnfE"/>
    <property type="match status" value="1"/>
</dbReference>
<comment type="subunit">
    <text evidence="9">The complex is composed of six subunits: RnfA, RnfB, RnfC, RnfD, RnfE and RnfG.</text>
</comment>
<protein>
    <recommendedName>
        <fullName evidence="9">Ion-translocating oxidoreductase complex subunit E</fullName>
        <ecNumber evidence="9">7.-.-.-</ecNumber>
    </recommendedName>
    <alternativeName>
        <fullName evidence="9">Rnf electron transport complex subunit E</fullName>
    </alternativeName>
</protein>
<dbReference type="KEGG" id="wma:WM2015_1288"/>
<dbReference type="PIRSF" id="PIRSF006102">
    <property type="entry name" value="NQR_DE"/>
    <property type="match status" value="1"/>
</dbReference>
<dbReference type="EC" id="7.-.-.-" evidence="9"/>
<dbReference type="NCBIfam" id="NF009070">
    <property type="entry name" value="PRK12405.1"/>
    <property type="match status" value="1"/>
</dbReference>
<feature type="transmembrane region" description="Helical" evidence="9">
    <location>
        <begin position="37"/>
        <end position="58"/>
    </location>
</feature>
<evidence type="ECO:0000313" key="10">
    <source>
        <dbReference type="EMBL" id="AKS41661.1"/>
    </source>
</evidence>
<comment type="subcellular location">
    <subcellularLocation>
        <location evidence="9">Cell inner membrane</location>
        <topology evidence="9">Multi-pass membrane protein</topology>
    </subcellularLocation>
    <subcellularLocation>
        <location evidence="1">Endomembrane system</location>
        <topology evidence="1">Multi-pass membrane protein</topology>
    </subcellularLocation>
</comment>
<reference evidence="11" key="1">
    <citation type="submission" date="2015-07" db="EMBL/GenBank/DDBJ databases">
        <authorList>
            <person name="Kim K.M."/>
        </authorList>
    </citation>
    <scope>NUCLEOTIDE SEQUENCE [LARGE SCALE GENOMIC DNA]</scope>
    <source>
        <strain evidence="11">KCTC 42284</strain>
    </source>
</reference>
<dbReference type="RefSeq" id="WP_049725285.1">
    <property type="nucleotide sequence ID" value="NZ_CP012154.1"/>
</dbReference>
<evidence type="ECO:0000313" key="11">
    <source>
        <dbReference type="Proteomes" id="UP000066624"/>
    </source>
</evidence>
<sequence length="227" mass="23642">MTARDIWLDGLWRNNPGLVQLLGLCPLLAVTNTTINGLGLGLATLLVLTASNLIVSTIRGFLAPEIRIPAFVLIIASLVTAIDLILQAWFSALSQSLGIFVALIVTNCTLLARAEAFASRQPVGRALVDGLAQGIGFALVLIVLGALRELLGQGTLMADAELLLGPWAEGLSVQLLPGEWGLLLAILPPGAFIGLGLMVAVRQRLIRSTSTAAQASSPTPAITAAEP</sequence>
<evidence type="ECO:0000256" key="2">
    <source>
        <dbReference type="ARBA" id="ARBA00022448"/>
    </source>
</evidence>
<evidence type="ECO:0000256" key="6">
    <source>
        <dbReference type="ARBA" id="ARBA00022982"/>
    </source>
</evidence>
<gene>
    <name evidence="9" type="primary">rnfE</name>
    <name evidence="10" type="ORF">WM2015_1288</name>
</gene>
<dbReference type="InterPro" id="IPR010968">
    <property type="entry name" value="RnfE"/>
</dbReference>
<proteinExistence type="inferred from homology"/>
<evidence type="ECO:0000256" key="8">
    <source>
        <dbReference type="ARBA" id="ARBA00023136"/>
    </source>
</evidence>
<dbReference type="AlphaFoldDB" id="A0A0K0XVK2"/>
<feature type="transmembrane region" description="Helical" evidence="9">
    <location>
        <begin position="70"/>
        <end position="90"/>
    </location>
</feature>
<evidence type="ECO:0000256" key="1">
    <source>
        <dbReference type="ARBA" id="ARBA00004127"/>
    </source>
</evidence>
<keyword evidence="9" id="KW-1003">Cell membrane</keyword>
<keyword evidence="4 9" id="KW-0812">Transmembrane</keyword>
<dbReference type="HAMAP" id="MF_00478">
    <property type="entry name" value="RsxE_RnfE"/>
    <property type="match status" value="1"/>
</dbReference>
<dbReference type="PANTHER" id="PTHR30586:SF0">
    <property type="entry name" value="ION-TRANSLOCATING OXIDOREDUCTASE COMPLEX SUBUNIT E"/>
    <property type="match status" value="1"/>
</dbReference>
<name>A0A0K0XVK2_9GAMM</name>
<comment type="similarity">
    <text evidence="9">Belongs to the NqrDE/RnfAE family.</text>
</comment>
<keyword evidence="7 9" id="KW-1133">Transmembrane helix</keyword>
<dbReference type="GO" id="GO:0022900">
    <property type="term" value="P:electron transport chain"/>
    <property type="evidence" value="ECO:0007669"/>
    <property type="project" value="UniProtKB-UniRule"/>
</dbReference>
<dbReference type="STRING" id="1579979.WM2015_1288"/>
<evidence type="ECO:0000256" key="3">
    <source>
        <dbReference type="ARBA" id="ARBA00022519"/>
    </source>
</evidence>